<evidence type="ECO:0000313" key="2">
    <source>
        <dbReference type="Proteomes" id="UP000029224"/>
    </source>
</evidence>
<reference evidence="1 2" key="1">
    <citation type="submission" date="2014-09" db="EMBL/GenBank/DDBJ databases">
        <title>Vibrio maritimus JCM 19240. (C210) whole genome shotgun sequence.</title>
        <authorList>
            <person name="Sawabe T."/>
            <person name="Meirelles P."/>
            <person name="Nakanishi M."/>
            <person name="Sayaka M."/>
            <person name="Hattori M."/>
            <person name="Ohkuma M."/>
        </authorList>
    </citation>
    <scope>NUCLEOTIDE SEQUENCE [LARGE SCALE GENOMIC DNA]</scope>
    <source>
        <strain evidence="1 2">JCM 19240</strain>
    </source>
</reference>
<protein>
    <submittedName>
        <fullName evidence="1">Transcriptional regulator MerR family</fullName>
    </submittedName>
</protein>
<organism evidence="1 2">
    <name type="scientific">Vibrio maritimus</name>
    <dbReference type="NCBI Taxonomy" id="990268"/>
    <lineage>
        <taxon>Bacteria</taxon>
        <taxon>Pseudomonadati</taxon>
        <taxon>Pseudomonadota</taxon>
        <taxon>Gammaproteobacteria</taxon>
        <taxon>Vibrionales</taxon>
        <taxon>Vibrionaceae</taxon>
        <taxon>Vibrio</taxon>
    </lineage>
</organism>
<reference evidence="1 2" key="2">
    <citation type="submission" date="2014-09" db="EMBL/GenBank/DDBJ databases">
        <authorList>
            <consortium name="NBRP consortium"/>
            <person name="Sawabe T."/>
            <person name="Meirelles P."/>
            <person name="Nakanishi M."/>
            <person name="Sayaka M."/>
            <person name="Hattori M."/>
            <person name="Ohkuma M."/>
        </authorList>
    </citation>
    <scope>NUCLEOTIDE SEQUENCE [LARGE SCALE GENOMIC DNA]</scope>
    <source>
        <strain evidence="1 2">JCM 19240</strain>
    </source>
</reference>
<proteinExistence type="predicted"/>
<keyword evidence="2" id="KW-1185">Reference proteome</keyword>
<sequence>MLRQQFAALDVEIQKLRQQQRSIMTLLKEPELINQGQLTKQRWVEILRESGMNDQDMSNWHKRFEQMDQWGISSFYSH</sequence>
<evidence type="ECO:0000313" key="1">
    <source>
        <dbReference type="EMBL" id="GAL31696.1"/>
    </source>
</evidence>
<accession>A0A090SVH8</accession>
<comment type="caution">
    <text evidence="1">The sequence shown here is derived from an EMBL/GenBank/DDBJ whole genome shotgun (WGS) entry which is preliminary data.</text>
</comment>
<gene>
    <name evidence="1" type="ORF">JCM19240_5127</name>
</gene>
<dbReference type="EMBL" id="BBMT01000001">
    <property type="protein sequence ID" value="GAL31696.1"/>
    <property type="molecule type" value="Genomic_DNA"/>
</dbReference>
<dbReference type="AlphaFoldDB" id="A0A090SVH8"/>
<dbReference type="Proteomes" id="UP000029224">
    <property type="component" value="Unassembled WGS sequence"/>
</dbReference>
<name>A0A090SVH8_9VIBR</name>